<dbReference type="PANTHER" id="PTHR38488">
    <property type="entry name" value="OXIDOREDUCTASE 9.5 KDA SUBUNIT, PUTATIVE (AFU_ORTHOLOGUE AFUA_5G08980)-RELATED"/>
    <property type="match status" value="1"/>
</dbReference>
<keyword evidence="1" id="KW-0472">Membrane</keyword>
<accession>A0A0V1Q3D6</accession>
<dbReference type="OrthoDB" id="2093409at2759"/>
<organism evidence="2 3">
    <name type="scientific">Debaryomyces fabryi</name>
    <dbReference type="NCBI Taxonomy" id="58627"/>
    <lineage>
        <taxon>Eukaryota</taxon>
        <taxon>Fungi</taxon>
        <taxon>Dikarya</taxon>
        <taxon>Ascomycota</taxon>
        <taxon>Saccharomycotina</taxon>
        <taxon>Pichiomycetes</taxon>
        <taxon>Debaryomycetaceae</taxon>
        <taxon>Debaryomyces</taxon>
    </lineage>
</organism>
<dbReference type="GeneID" id="26838585"/>
<keyword evidence="3" id="KW-1185">Reference proteome</keyword>
<evidence type="ECO:0000313" key="2">
    <source>
        <dbReference type="EMBL" id="KSA02687.1"/>
    </source>
</evidence>
<keyword evidence="1" id="KW-1133">Transmembrane helix</keyword>
<protein>
    <recommendedName>
        <fullName evidence="4">NADH-ubiquinone oxidoreductase 9.5 kDa subunit</fullName>
    </recommendedName>
</protein>
<comment type="caution">
    <text evidence="2">The sequence shown here is derived from an EMBL/GenBank/DDBJ whole genome shotgun (WGS) entry which is preliminary data.</text>
</comment>
<reference evidence="2 3" key="1">
    <citation type="submission" date="2015-11" db="EMBL/GenBank/DDBJ databases">
        <title>The genome of Debaryomyces fabryi.</title>
        <authorList>
            <person name="Tafer H."/>
            <person name="Lopandic K."/>
        </authorList>
    </citation>
    <scope>NUCLEOTIDE SEQUENCE [LARGE SCALE GENOMIC DNA]</scope>
    <source>
        <strain evidence="2 3">CBS 789</strain>
    </source>
</reference>
<evidence type="ECO:0000256" key="1">
    <source>
        <dbReference type="SAM" id="Phobius"/>
    </source>
</evidence>
<dbReference type="EMBL" id="LMYN01000022">
    <property type="protein sequence ID" value="KSA02687.1"/>
    <property type="molecule type" value="Genomic_DNA"/>
</dbReference>
<dbReference type="RefSeq" id="XP_015468789.1">
    <property type="nucleotide sequence ID" value="XM_015610406.1"/>
</dbReference>
<proteinExistence type="predicted"/>
<dbReference type="AlphaFoldDB" id="A0A0V1Q3D6"/>
<dbReference type="PANTHER" id="PTHR38488:SF1">
    <property type="entry name" value="OXIDOREDUCTASE 9.5 KDA SUBUNIT, PUTATIVE (AFU_ORTHOLOGUE AFUA_5G08980)-RELATED"/>
    <property type="match status" value="1"/>
</dbReference>
<evidence type="ECO:0008006" key="4">
    <source>
        <dbReference type="Google" id="ProtNLM"/>
    </source>
</evidence>
<gene>
    <name evidence="2" type="ORF">AC631_01576</name>
</gene>
<name>A0A0V1Q3D6_9ASCO</name>
<feature type="transmembrane region" description="Helical" evidence="1">
    <location>
        <begin position="30"/>
        <end position="47"/>
    </location>
</feature>
<dbReference type="Proteomes" id="UP000054251">
    <property type="component" value="Unassembled WGS sequence"/>
</dbReference>
<keyword evidence="1" id="KW-0812">Transmembrane</keyword>
<dbReference type="InterPro" id="IPR039961">
    <property type="entry name" value="Nuo9.5"/>
</dbReference>
<evidence type="ECO:0000313" key="3">
    <source>
        <dbReference type="Proteomes" id="UP000054251"/>
    </source>
</evidence>
<sequence length="83" mass="9714">MTTDKVWGDYPVYYKQPVRWFKYHAHTKPHFVWAIGLGLAAPLLLAISPIRRKYLYADHDPIPKVYPLPTRARDTNLTGFDDE</sequence>